<dbReference type="OrthoDB" id="128536at2759"/>
<evidence type="ECO:0000313" key="7">
    <source>
        <dbReference type="Proteomes" id="UP000014254"/>
    </source>
</evidence>
<dbReference type="GO" id="GO:0046872">
    <property type="term" value="F:metal ion binding"/>
    <property type="evidence" value="ECO:0007669"/>
    <property type="project" value="UniProtKB-KW"/>
</dbReference>
<organism evidence="6 7">
    <name type="scientific">Mucor circinelloides f. circinelloides (strain 1006PhL)</name>
    <name type="common">Mucormycosis agent</name>
    <name type="synonym">Calyptromyces circinelloides</name>
    <dbReference type="NCBI Taxonomy" id="1220926"/>
    <lineage>
        <taxon>Eukaryota</taxon>
        <taxon>Fungi</taxon>
        <taxon>Fungi incertae sedis</taxon>
        <taxon>Mucoromycota</taxon>
        <taxon>Mucoromycotina</taxon>
        <taxon>Mucoromycetes</taxon>
        <taxon>Mucorales</taxon>
        <taxon>Mucorineae</taxon>
        <taxon>Mucoraceae</taxon>
        <taxon>Mucor</taxon>
    </lineage>
</organism>
<feature type="compositionally biased region" description="Low complexity" evidence="5">
    <location>
        <begin position="39"/>
        <end position="56"/>
    </location>
</feature>
<keyword evidence="2" id="KW-0479">Metal-binding</keyword>
<dbReference type="Gene3D" id="6.20.50.20">
    <property type="match status" value="1"/>
</dbReference>
<comment type="similarity">
    <text evidence="4">Belongs to the eukaryotic/archaeal RNase P protein component 4 family.</text>
</comment>
<dbReference type="OMA" id="CKSKRRY"/>
<gene>
    <name evidence="6" type="ORF">HMPREF1544_04525</name>
</gene>
<proteinExistence type="inferred from homology"/>
<feature type="region of interest" description="Disordered" evidence="5">
    <location>
        <begin position="39"/>
        <end position="70"/>
    </location>
</feature>
<dbReference type="InParanoid" id="S2K0H0"/>
<dbReference type="Pfam" id="PF04032">
    <property type="entry name" value="Rpr2"/>
    <property type="match status" value="1"/>
</dbReference>
<dbReference type="EMBL" id="KE123947">
    <property type="protein sequence ID" value="EPB88653.1"/>
    <property type="molecule type" value="Genomic_DNA"/>
</dbReference>
<reference evidence="7" key="1">
    <citation type="submission" date="2013-05" db="EMBL/GenBank/DDBJ databases">
        <title>The Genome sequence of Mucor circinelloides f. circinelloides 1006PhL.</title>
        <authorList>
            <consortium name="The Broad Institute Genomics Platform"/>
            <person name="Cuomo C."/>
            <person name="Earl A."/>
            <person name="Findley K."/>
            <person name="Lee S.C."/>
            <person name="Walker B."/>
            <person name="Young S."/>
            <person name="Zeng Q."/>
            <person name="Gargeya S."/>
            <person name="Fitzgerald M."/>
            <person name="Haas B."/>
            <person name="Abouelleil A."/>
            <person name="Allen A.W."/>
            <person name="Alvarado L."/>
            <person name="Arachchi H.M."/>
            <person name="Berlin A.M."/>
            <person name="Chapman S.B."/>
            <person name="Gainer-Dewar J."/>
            <person name="Goldberg J."/>
            <person name="Griggs A."/>
            <person name="Gujja S."/>
            <person name="Hansen M."/>
            <person name="Howarth C."/>
            <person name="Imamovic A."/>
            <person name="Ireland A."/>
            <person name="Larimer J."/>
            <person name="McCowan C."/>
            <person name="Murphy C."/>
            <person name="Pearson M."/>
            <person name="Poon T.W."/>
            <person name="Priest M."/>
            <person name="Roberts A."/>
            <person name="Saif S."/>
            <person name="Shea T."/>
            <person name="Sisk P."/>
            <person name="Sykes S."/>
            <person name="Wortman J."/>
            <person name="Nusbaum C."/>
            <person name="Birren B."/>
        </authorList>
    </citation>
    <scope>NUCLEOTIDE SEQUENCE [LARGE SCALE GENOMIC DNA]</scope>
    <source>
        <strain evidence="7">1006PhL</strain>
    </source>
</reference>
<dbReference type="eggNOG" id="ENOG502RX6T">
    <property type="taxonomic scope" value="Eukaryota"/>
</dbReference>
<dbReference type="InterPro" id="IPR007175">
    <property type="entry name" value="Rpr2/Snm1/Rpp21"/>
</dbReference>
<dbReference type="VEuPathDB" id="FungiDB:HMPREF1544_04525"/>
<evidence type="ECO:0008006" key="8">
    <source>
        <dbReference type="Google" id="ProtNLM"/>
    </source>
</evidence>
<dbReference type="GO" id="GO:0008033">
    <property type="term" value="P:tRNA processing"/>
    <property type="evidence" value="ECO:0007669"/>
    <property type="project" value="UniProtKB-KW"/>
</dbReference>
<accession>S2K0H0</accession>
<keyword evidence="7" id="KW-1185">Reference proteome</keyword>
<dbReference type="PANTHER" id="PTHR14742">
    <property type="entry name" value="RIBONUCLEASE P SUBUNIT P21"/>
    <property type="match status" value="1"/>
</dbReference>
<keyword evidence="1" id="KW-0819">tRNA processing</keyword>
<dbReference type="STRING" id="1220926.S2K0H0"/>
<evidence type="ECO:0000256" key="5">
    <source>
        <dbReference type="SAM" id="MobiDB-lite"/>
    </source>
</evidence>
<evidence type="ECO:0000256" key="3">
    <source>
        <dbReference type="ARBA" id="ARBA00022833"/>
    </source>
</evidence>
<keyword evidence="3" id="KW-0862">Zinc</keyword>
<protein>
    <recommendedName>
        <fullName evidence="8">Rpr2-domain-containing protein</fullName>
    </recommendedName>
</protein>
<evidence type="ECO:0000313" key="6">
    <source>
        <dbReference type="EMBL" id="EPB88653.1"/>
    </source>
</evidence>
<dbReference type="GO" id="GO:0005655">
    <property type="term" value="C:nucleolar ribonuclease P complex"/>
    <property type="evidence" value="ECO:0007669"/>
    <property type="project" value="TreeGrafter"/>
</dbReference>
<sequence>MARGKDQRPGGVVKNVQAFERLSFLHQAAVLMSTIKYDTTPSASKSSTSAALTTTSKPKHNVKDWQGDPPGTLHATSRYFNNHMKQITGKLVMRLDPSVKRAVCRRCDTPIIPVITSTSRIKSKPAPTVIQTCKICKSKRRYTSQNPNYQLFSERSDVNMLQNDQDEL</sequence>
<name>S2K0H0_MUCC1</name>
<evidence type="ECO:0000256" key="4">
    <source>
        <dbReference type="ARBA" id="ARBA00038402"/>
    </source>
</evidence>
<dbReference type="PANTHER" id="PTHR14742:SF0">
    <property type="entry name" value="RIBONUCLEASE P PROTEIN SUBUNIT P21"/>
    <property type="match status" value="1"/>
</dbReference>
<dbReference type="Proteomes" id="UP000014254">
    <property type="component" value="Unassembled WGS sequence"/>
</dbReference>
<evidence type="ECO:0000256" key="1">
    <source>
        <dbReference type="ARBA" id="ARBA00022694"/>
    </source>
</evidence>
<dbReference type="AlphaFoldDB" id="S2K0H0"/>
<evidence type="ECO:0000256" key="2">
    <source>
        <dbReference type="ARBA" id="ARBA00022723"/>
    </source>
</evidence>